<organism evidence="2 3">
    <name type="scientific">Actinopolyspora mortivallis</name>
    <dbReference type="NCBI Taxonomy" id="33906"/>
    <lineage>
        <taxon>Bacteria</taxon>
        <taxon>Bacillati</taxon>
        <taxon>Actinomycetota</taxon>
        <taxon>Actinomycetes</taxon>
        <taxon>Actinopolysporales</taxon>
        <taxon>Actinopolysporaceae</taxon>
        <taxon>Actinopolyspora</taxon>
    </lineage>
</organism>
<dbReference type="Pfam" id="PF04149">
    <property type="entry name" value="DUF397"/>
    <property type="match status" value="1"/>
</dbReference>
<evidence type="ECO:0000259" key="1">
    <source>
        <dbReference type="Pfam" id="PF04149"/>
    </source>
</evidence>
<dbReference type="InParanoid" id="A0A2T0GRG8"/>
<keyword evidence="3" id="KW-1185">Reference proteome</keyword>
<feature type="domain" description="DUF397" evidence="1">
    <location>
        <begin position="9"/>
        <end position="62"/>
    </location>
</feature>
<dbReference type="InterPro" id="IPR007278">
    <property type="entry name" value="DUF397"/>
</dbReference>
<accession>A0A2T0GRG8</accession>
<sequence>MLTPNLTEARWRKSTRSNGTGACVDVGIAPSATGVRDTKLGENSPVLAFTRSQWGSFLDAIKSDRLDG</sequence>
<evidence type="ECO:0000313" key="2">
    <source>
        <dbReference type="EMBL" id="PRW61700.1"/>
    </source>
</evidence>
<reference evidence="2 3" key="1">
    <citation type="submission" date="2018-03" db="EMBL/GenBank/DDBJ databases">
        <title>Actinopolyspora mortivallis from Sahara, screening for active biomolecules.</title>
        <authorList>
            <person name="Selama O."/>
            <person name="Wellington E.M.H."/>
            <person name="Hacene H."/>
        </authorList>
    </citation>
    <scope>NUCLEOTIDE SEQUENCE [LARGE SCALE GENOMIC DNA]</scope>
    <source>
        <strain evidence="2 3">M5A</strain>
    </source>
</reference>
<gene>
    <name evidence="2" type="ORF">CEP50_19370</name>
</gene>
<proteinExistence type="predicted"/>
<dbReference type="STRING" id="1050202.GCA_000384035_00043"/>
<protein>
    <submittedName>
        <fullName evidence="2">DUF397 domain-containing protein</fullName>
    </submittedName>
</protein>
<dbReference type="RefSeq" id="WP_106115346.1">
    <property type="nucleotide sequence ID" value="NZ_PVSR01000066.1"/>
</dbReference>
<evidence type="ECO:0000313" key="3">
    <source>
        <dbReference type="Proteomes" id="UP000239352"/>
    </source>
</evidence>
<dbReference type="AlphaFoldDB" id="A0A2T0GRG8"/>
<dbReference type="Proteomes" id="UP000239352">
    <property type="component" value="Unassembled WGS sequence"/>
</dbReference>
<name>A0A2T0GRG8_ACTMO</name>
<dbReference type="EMBL" id="PVSR01000066">
    <property type="protein sequence ID" value="PRW61700.1"/>
    <property type="molecule type" value="Genomic_DNA"/>
</dbReference>
<comment type="caution">
    <text evidence="2">The sequence shown here is derived from an EMBL/GenBank/DDBJ whole genome shotgun (WGS) entry which is preliminary data.</text>
</comment>